<gene>
    <name evidence="1" type="ORF">Vadar_002022</name>
</gene>
<organism evidence="1 2">
    <name type="scientific">Vaccinium darrowii</name>
    <dbReference type="NCBI Taxonomy" id="229202"/>
    <lineage>
        <taxon>Eukaryota</taxon>
        <taxon>Viridiplantae</taxon>
        <taxon>Streptophyta</taxon>
        <taxon>Embryophyta</taxon>
        <taxon>Tracheophyta</taxon>
        <taxon>Spermatophyta</taxon>
        <taxon>Magnoliopsida</taxon>
        <taxon>eudicotyledons</taxon>
        <taxon>Gunneridae</taxon>
        <taxon>Pentapetalae</taxon>
        <taxon>asterids</taxon>
        <taxon>Ericales</taxon>
        <taxon>Ericaceae</taxon>
        <taxon>Vaccinioideae</taxon>
        <taxon>Vaccinieae</taxon>
        <taxon>Vaccinium</taxon>
    </lineage>
</organism>
<dbReference type="Proteomes" id="UP000828048">
    <property type="component" value="Chromosome 4"/>
</dbReference>
<sequence>MDFVFIDAPFPAEGGLKELGAEEELDPPLYEWFQFNKDFSEYRNFDECIAVIEDCLTRMGPFDGLLGFSQGAIISAALPGMQAEQSPSPSPNISANSSTAIHQTPGLHSGVLPLPSPVLPLPFQYPFPAPIQQQFYPSSYGNNNRSNRNARYARNQNASQQAPTMYSGMQSGGEMQSSGCQIFGKTNHLAYSCYHRQNLSYRPPGRSGSHNGYPQQVMSGYGPYGTNSGNLGQSSGYGIAPGYGNNAGHGASHGASGFGNPTGSPAQAMCVTHDTMGYYGHAPTYGGYALSTTQAPCYSSQPTQTLPTTPWFFDSGATSHVTHDPSHIQDVVLNSVPKIKFVMLIAGSKFGGSMFSSPKLAQNAFSSPIECPSLHFLGLCYAKWIELLDSFVDPFVIHHPEGHVVPKLDEKGLETMHKFIEKIQKLLLTATHPTENEEDMEMEWCKKVEEESPIAGPPRIWCNRDCATQDMPIGHTHGFLVAAVGVCGSDGYGGPPPGAAVG</sequence>
<dbReference type="EMBL" id="CM037154">
    <property type="protein sequence ID" value="KAH7859511.1"/>
    <property type="molecule type" value="Genomic_DNA"/>
</dbReference>
<evidence type="ECO:0000313" key="2">
    <source>
        <dbReference type="Proteomes" id="UP000828048"/>
    </source>
</evidence>
<keyword evidence="2" id="KW-1185">Reference proteome</keyword>
<reference evidence="1 2" key="1">
    <citation type="journal article" date="2021" name="Hortic Res">
        <title>High-quality reference genome and annotation aids understanding of berry development for evergreen blueberry (Vaccinium darrowii).</title>
        <authorList>
            <person name="Yu J."/>
            <person name="Hulse-Kemp A.M."/>
            <person name="Babiker E."/>
            <person name="Staton M."/>
        </authorList>
    </citation>
    <scope>NUCLEOTIDE SEQUENCE [LARGE SCALE GENOMIC DNA]</scope>
    <source>
        <strain evidence="2">cv. NJ 8807/NJ 8810</strain>
        <tissue evidence="1">Young leaf</tissue>
    </source>
</reference>
<evidence type="ECO:0000313" key="1">
    <source>
        <dbReference type="EMBL" id="KAH7859511.1"/>
    </source>
</evidence>
<protein>
    <submittedName>
        <fullName evidence="1">Uncharacterized protein</fullName>
    </submittedName>
</protein>
<comment type="caution">
    <text evidence="1">The sequence shown here is derived from an EMBL/GenBank/DDBJ whole genome shotgun (WGS) entry which is preliminary data.</text>
</comment>
<accession>A0ACB7Z135</accession>
<proteinExistence type="predicted"/>
<name>A0ACB7Z135_9ERIC</name>